<gene>
    <name evidence="1" type="ORF">CCASEI_09625</name>
</gene>
<organism evidence="1 2">
    <name type="scientific">Corynebacterium casei LMG S-19264</name>
    <dbReference type="NCBI Taxonomy" id="1285583"/>
    <lineage>
        <taxon>Bacteria</taxon>
        <taxon>Bacillati</taxon>
        <taxon>Actinomycetota</taxon>
        <taxon>Actinomycetes</taxon>
        <taxon>Mycobacteriales</taxon>
        <taxon>Corynebacteriaceae</taxon>
        <taxon>Corynebacterium</taxon>
    </lineage>
</organism>
<dbReference type="Proteomes" id="UP000019226">
    <property type="component" value="Chromosome"/>
</dbReference>
<proteinExistence type="predicted"/>
<evidence type="ECO:0000313" key="2">
    <source>
        <dbReference type="Proteomes" id="UP000019226"/>
    </source>
</evidence>
<dbReference type="EMBL" id="CP004350">
    <property type="protein sequence ID" value="AHI20482.1"/>
    <property type="molecule type" value="Genomic_DNA"/>
</dbReference>
<evidence type="ECO:0000313" key="1">
    <source>
        <dbReference type="EMBL" id="AHI20482.1"/>
    </source>
</evidence>
<keyword evidence="2" id="KW-1185">Reference proteome</keyword>
<reference evidence="2" key="1">
    <citation type="submission" date="2013-02" db="EMBL/GenBank/DDBJ databases">
        <title>The complete genome sequence of Corynebacterium casei LMG S-19264 (=DSM 44701).</title>
        <authorList>
            <person name="Ruckert C."/>
            <person name="Albersmeier A."/>
            <person name="Kalinowski J."/>
        </authorList>
    </citation>
    <scope>NUCLEOTIDE SEQUENCE [LARGE SCALE GENOMIC DNA]</scope>
    <source>
        <strain evidence="2">LMG S-19264</strain>
    </source>
</reference>
<protein>
    <submittedName>
        <fullName evidence="1">Uncharacterized protein</fullName>
    </submittedName>
</protein>
<name>A0ABM5PR24_9CORY</name>
<accession>A0ABM5PR24</accession>
<sequence>MGDVADLRVNIVAALQVLEAKENADDNDGHEDRGDGLAGEIAGASSTVVNSFGITCAPCAL</sequence>